<dbReference type="GO" id="GO:0006260">
    <property type="term" value="P:DNA replication"/>
    <property type="evidence" value="ECO:0007669"/>
    <property type="project" value="InterPro"/>
</dbReference>
<proteinExistence type="predicted"/>
<protein>
    <recommendedName>
        <fullName evidence="1">Plasmid replication protein RepL domain-containing protein</fullName>
    </recommendedName>
</protein>
<dbReference type="InterPro" id="IPR008813">
    <property type="entry name" value="Plasmid_replication_RepL"/>
</dbReference>
<name>A0A1X9T374_9BACT</name>
<dbReference type="STRING" id="1660074.CVIC8964_1610"/>
<dbReference type="RefSeq" id="WP_180382985.1">
    <property type="nucleotide sequence ID" value="NZ_CP018791.1"/>
</dbReference>
<sequence length="79" mass="9173">MENINLYKSIMCAIIGAKKSQIIEFIISNLDNDKRFKYTIKELCDELNISKPTAIETINLLLEKRVLKKIKNGLYQLNI</sequence>
<dbReference type="InterPro" id="IPR036390">
    <property type="entry name" value="WH_DNA-bd_sf"/>
</dbReference>
<dbReference type="GO" id="GO:0006276">
    <property type="term" value="P:plasmid maintenance"/>
    <property type="evidence" value="ECO:0007669"/>
    <property type="project" value="InterPro"/>
</dbReference>
<accession>A0A1X9T374</accession>
<dbReference type="Pfam" id="PF05732">
    <property type="entry name" value="RepL"/>
    <property type="match status" value="1"/>
</dbReference>
<dbReference type="AlphaFoldDB" id="A0A1X9T374"/>
<feature type="domain" description="Plasmid replication protein RepL" evidence="1">
    <location>
        <begin position="11"/>
        <end position="78"/>
    </location>
</feature>
<organism evidence="2 3">
    <name type="scientific">Campylobacter vicugnae</name>
    <dbReference type="NCBI Taxonomy" id="1660076"/>
    <lineage>
        <taxon>Bacteria</taxon>
        <taxon>Pseudomonadati</taxon>
        <taxon>Campylobacterota</taxon>
        <taxon>Epsilonproteobacteria</taxon>
        <taxon>Campylobacterales</taxon>
        <taxon>Campylobacteraceae</taxon>
        <taxon>Campylobacter</taxon>
    </lineage>
</organism>
<evidence type="ECO:0000259" key="1">
    <source>
        <dbReference type="Pfam" id="PF05732"/>
    </source>
</evidence>
<evidence type="ECO:0000313" key="3">
    <source>
        <dbReference type="Proteomes" id="UP000194265"/>
    </source>
</evidence>
<reference evidence="2 3" key="1">
    <citation type="journal article" date="2017" name="Genome Biol. Evol.">
        <title>Comparative Genomic Analysis Identifies a Campylobacter Clade Deficient in Selenium Metabolism.</title>
        <authorList>
            <person name="Miller W.G."/>
            <person name="Yee E."/>
            <person name="Lopes B.S."/>
            <person name="Chapman M.H."/>
            <person name="Huynh S."/>
            <person name="Bono J.L."/>
            <person name="Parker C.T."/>
            <person name="Strachan N.J.C."/>
            <person name="Forbes K.J."/>
        </authorList>
    </citation>
    <scope>NUCLEOTIDE SEQUENCE [LARGE SCALE GENOMIC DNA]</scope>
    <source>
        <strain evidence="2 3">RM8964</strain>
    </source>
</reference>
<gene>
    <name evidence="2" type="ORF">CVIC8964_1610</name>
</gene>
<dbReference type="Proteomes" id="UP000194265">
    <property type="component" value="Chromosome"/>
</dbReference>
<dbReference type="EMBL" id="CP018791">
    <property type="protein sequence ID" value="ARR02987.1"/>
    <property type="molecule type" value="Genomic_DNA"/>
</dbReference>
<dbReference type="SUPFAM" id="SSF46785">
    <property type="entry name" value="Winged helix' DNA-binding domain"/>
    <property type="match status" value="1"/>
</dbReference>
<evidence type="ECO:0000313" key="2">
    <source>
        <dbReference type="EMBL" id="ARR02987.1"/>
    </source>
</evidence>